<reference evidence="1" key="1">
    <citation type="journal article" date="2021" name="J Fungi (Basel)">
        <title>Genomic and Metabolomic Analyses of the Marine Fungus Emericellopsis cladophorae: Insights into Saltwater Adaptability Mechanisms and Its Biosynthetic Potential.</title>
        <authorList>
            <person name="Goncalves M.F.M."/>
            <person name="Hilario S."/>
            <person name="Van de Peer Y."/>
            <person name="Esteves A.C."/>
            <person name="Alves A."/>
        </authorList>
    </citation>
    <scope>NUCLEOTIDE SEQUENCE</scope>
    <source>
        <strain evidence="1">MUM 19.33</strain>
    </source>
</reference>
<dbReference type="Proteomes" id="UP001055219">
    <property type="component" value="Unassembled WGS sequence"/>
</dbReference>
<comment type="caution">
    <text evidence="1">The sequence shown here is derived from an EMBL/GenBank/DDBJ whole genome shotgun (WGS) entry which is preliminary data.</text>
</comment>
<dbReference type="RefSeq" id="XP_051360185.1">
    <property type="nucleotide sequence ID" value="XM_051508713.1"/>
</dbReference>
<name>A0A9Q0BCP3_9HYPO</name>
<dbReference type="AlphaFoldDB" id="A0A9Q0BCP3"/>
<evidence type="ECO:0000313" key="2">
    <source>
        <dbReference type="Proteomes" id="UP001055219"/>
    </source>
</evidence>
<organism evidence="1 2">
    <name type="scientific">Emericellopsis cladophorae</name>
    <dbReference type="NCBI Taxonomy" id="2686198"/>
    <lineage>
        <taxon>Eukaryota</taxon>
        <taxon>Fungi</taxon>
        <taxon>Dikarya</taxon>
        <taxon>Ascomycota</taxon>
        <taxon>Pezizomycotina</taxon>
        <taxon>Sordariomycetes</taxon>
        <taxon>Hypocreomycetidae</taxon>
        <taxon>Hypocreales</taxon>
        <taxon>Bionectriaceae</taxon>
        <taxon>Emericellopsis</taxon>
    </lineage>
</organism>
<dbReference type="EMBL" id="JAGIXG020000048">
    <property type="protein sequence ID" value="KAI6779329.1"/>
    <property type="molecule type" value="Genomic_DNA"/>
</dbReference>
<gene>
    <name evidence="1" type="ORF">J7T54_000427</name>
</gene>
<dbReference type="GeneID" id="75826946"/>
<accession>A0A9Q0BCP3</accession>
<evidence type="ECO:0000313" key="1">
    <source>
        <dbReference type="EMBL" id="KAI6779329.1"/>
    </source>
</evidence>
<proteinExistence type="predicted"/>
<reference evidence="1" key="2">
    <citation type="submission" date="2022-07" db="EMBL/GenBank/DDBJ databases">
        <authorList>
            <person name="Goncalves M.F.M."/>
            <person name="Hilario S."/>
            <person name="Van De Peer Y."/>
            <person name="Esteves A.C."/>
            <person name="Alves A."/>
        </authorList>
    </citation>
    <scope>NUCLEOTIDE SEQUENCE</scope>
    <source>
        <strain evidence="1">MUM 19.33</strain>
    </source>
</reference>
<sequence>MSAYGLNPISLPSKVAPAPATTTPLVITVKFEVLTVESPRSPRPSSGTDSDMSVLLEAAPEVRPARALLGPRIEYGVHVERTLGTKTETSWGWPRENGLICVAKKGFRLDWDHLFSL</sequence>
<keyword evidence="2" id="KW-1185">Reference proteome</keyword>
<protein>
    <submittedName>
        <fullName evidence="1">Uncharacterized protein</fullName>
    </submittedName>
</protein>